<dbReference type="InterPro" id="IPR053148">
    <property type="entry name" value="PD-DEXK-like_domain"/>
</dbReference>
<evidence type="ECO:0000313" key="2">
    <source>
        <dbReference type="EMBL" id="MFC0309123.1"/>
    </source>
</evidence>
<accession>A0ABV6H0I8</accession>
<reference evidence="2 3" key="1">
    <citation type="submission" date="2024-09" db="EMBL/GenBank/DDBJ databases">
        <authorList>
            <person name="Sun Q."/>
            <person name="Mori K."/>
        </authorList>
    </citation>
    <scope>NUCLEOTIDE SEQUENCE [LARGE SCALE GENOMIC DNA]</scope>
    <source>
        <strain evidence="2 3">CCM 7539</strain>
    </source>
</reference>
<keyword evidence="3" id="KW-1185">Reference proteome</keyword>
<evidence type="ECO:0000259" key="1">
    <source>
        <dbReference type="Pfam" id="PF17761"/>
    </source>
</evidence>
<dbReference type="Pfam" id="PF17761">
    <property type="entry name" value="DUF1016_N"/>
    <property type="match status" value="1"/>
</dbReference>
<dbReference type="Proteomes" id="UP001589767">
    <property type="component" value="Unassembled WGS sequence"/>
</dbReference>
<organism evidence="2 3">
    <name type="scientific">Gallibacterium trehalosifermentans</name>
    <dbReference type="NCBI Taxonomy" id="516935"/>
    <lineage>
        <taxon>Bacteria</taxon>
        <taxon>Pseudomonadati</taxon>
        <taxon>Pseudomonadota</taxon>
        <taxon>Gammaproteobacteria</taxon>
        <taxon>Pasteurellales</taxon>
        <taxon>Pasteurellaceae</taxon>
        <taxon>Gallibacterium</taxon>
    </lineage>
</organism>
<name>A0ABV6H0I8_9PAST</name>
<dbReference type="PANTHER" id="PTHR30547">
    <property type="entry name" value="UNCHARACTERIZED PROTEIN YHCG-RELATED"/>
    <property type="match status" value="1"/>
</dbReference>
<dbReference type="InterPro" id="IPR041527">
    <property type="entry name" value="YhcG_N"/>
</dbReference>
<gene>
    <name evidence="2" type="ORF">ACFFHK_05305</name>
</gene>
<evidence type="ECO:0000313" key="3">
    <source>
        <dbReference type="Proteomes" id="UP001589767"/>
    </source>
</evidence>
<dbReference type="PANTHER" id="PTHR30547:SF5">
    <property type="entry name" value="NUCLEASE YHCG-RELATED"/>
    <property type="match status" value="1"/>
</dbReference>
<dbReference type="RefSeq" id="WP_382370271.1">
    <property type="nucleotide sequence ID" value="NZ_JBHLWB010000004.1"/>
</dbReference>
<feature type="domain" description="YhcG N-terminal" evidence="1">
    <location>
        <begin position="10"/>
        <end position="120"/>
    </location>
</feature>
<sequence length="121" mass="14634">MELKNAIITDIKQIIAQSRENAVRAVDFQRVLMHWHIGKRIFEEEQQGQDRADYGAYLIKLLAQQLEPEFGSSFSYRNLNWYRQFYRTFPIVNALRSQLNWTQYRLLLRLNDEDKRSFYVV</sequence>
<protein>
    <submittedName>
        <fullName evidence="2">DUF1016 N-terminal domain-containing protein</fullName>
    </submittedName>
</protein>
<dbReference type="EMBL" id="JBHLWB010000004">
    <property type="protein sequence ID" value="MFC0309123.1"/>
    <property type="molecule type" value="Genomic_DNA"/>
</dbReference>
<proteinExistence type="predicted"/>
<comment type="caution">
    <text evidence="2">The sequence shown here is derived from an EMBL/GenBank/DDBJ whole genome shotgun (WGS) entry which is preliminary data.</text>
</comment>